<dbReference type="Pfam" id="PF01464">
    <property type="entry name" value="SLT"/>
    <property type="match status" value="1"/>
</dbReference>
<dbReference type="PANTHER" id="PTHR37423">
    <property type="entry name" value="SOLUBLE LYTIC MUREIN TRANSGLYCOSYLASE-RELATED"/>
    <property type="match status" value="1"/>
</dbReference>
<dbReference type="EMBL" id="JAFBIT010000001">
    <property type="protein sequence ID" value="MCF2652079.1"/>
    <property type="molecule type" value="Genomic_DNA"/>
</dbReference>
<organism evidence="2 3">
    <name type="scientific">Anaeromassilibacillus senegalensis</name>
    <dbReference type="NCBI Taxonomy" id="1673717"/>
    <lineage>
        <taxon>Bacteria</taxon>
        <taxon>Bacillati</taxon>
        <taxon>Bacillota</taxon>
        <taxon>Clostridia</taxon>
        <taxon>Eubacteriales</taxon>
        <taxon>Acutalibacteraceae</taxon>
        <taxon>Anaeromassilibacillus</taxon>
    </lineage>
</organism>
<dbReference type="Gene3D" id="1.10.530.10">
    <property type="match status" value="1"/>
</dbReference>
<evidence type="ECO:0000313" key="2">
    <source>
        <dbReference type="EMBL" id="MCF2652079.1"/>
    </source>
</evidence>
<proteinExistence type="predicted"/>
<evidence type="ECO:0000313" key="3">
    <source>
        <dbReference type="Proteomes" id="UP001299220"/>
    </source>
</evidence>
<dbReference type="InterPro" id="IPR023346">
    <property type="entry name" value="Lysozyme-like_dom_sf"/>
</dbReference>
<dbReference type="CDD" id="cd16896">
    <property type="entry name" value="LT_Slt70-like"/>
    <property type="match status" value="1"/>
</dbReference>
<gene>
    <name evidence="2" type="ORF">JQM67_05635</name>
</gene>
<sequence length="183" mass="20403">MLLVSAALLVFAFFALRLVQPDVERLAYPKKYSRIVSEQAKAYELEESLVYAVIKAESNFDPKAESPVGALGLMQLMPDTFEWMQSHVGGEYDTDALFDPAVNIRFGCALLRLLLNEYGDLRVALCAYNAGMGNVTSWLSDGAYSEDGITLQSIPFDETRLYVQKVLQYKETYEELYGGIGNG</sequence>
<name>A0ABS9CLZ8_9FIRM</name>
<dbReference type="SUPFAM" id="SSF53955">
    <property type="entry name" value="Lysozyme-like"/>
    <property type="match status" value="1"/>
</dbReference>
<reference evidence="2 3" key="1">
    <citation type="submission" date="2020-12" db="EMBL/GenBank/DDBJ databases">
        <title>Whole genome sequences of gut porcine anaerobes.</title>
        <authorList>
            <person name="Kubasova T."/>
            <person name="Jahodarova E."/>
            <person name="Rychlik I."/>
        </authorList>
    </citation>
    <scope>NUCLEOTIDE SEQUENCE [LARGE SCALE GENOMIC DNA]</scope>
    <source>
        <strain evidence="2 3">An867</strain>
    </source>
</reference>
<dbReference type="InterPro" id="IPR008258">
    <property type="entry name" value="Transglycosylase_SLT_dom_1"/>
</dbReference>
<accession>A0ABS9CLZ8</accession>
<dbReference type="RefSeq" id="WP_235323100.1">
    <property type="nucleotide sequence ID" value="NZ_JAFBIT010000001.1"/>
</dbReference>
<keyword evidence="3" id="KW-1185">Reference proteome</keyword>
<protein>
    <submittedName>
        <fullName evidence="2">Lytic transglycosylase domain-containing protein</fullName>
    </submittedName>
</protein>
<evidence type="ECO:0000259" key="1">
    <source>
        <dbReference type="Pfam" id="PF01464"/>
    </source>
</evidence>
<feature type="domain" description="Transglycosylase SLT" evidence="1">
    <location>
        <begin position="36"/>
        <end position="140"/>
    </location>
</feature>
<comment type="caution">
    <text evidence="2">The sequence shown here is derived from an EMBL/GenBank/DDBJ whole genome shotgun (WGS) entry which is preliminary data.</text>
</comment>
<dbReference type="Proteomes" id="UP001299220">
    <property type="component" value="Unassembled WGS sequence"/>
</dbReference>
<dbReference type="PANTHER" id="PTHR37423:SF2">
    <property type="entry name" value="MEMBRANE-BOUND LYTIC MUREIN TRANSGLYCOSYLASE C"/>
    <property type="match status" value="1"/>
</dbReference>